<organism evidence="9 10">
    <name type="scientific">Agreia bicolorata</name>
    <dbReference type="NCBI Taxonomy" id="110935"/>
    <lineage>
        <taxon>Bacteria</taxon>
        <taxon>Bacillati</taxon>
        <taxon>Actinomycetota</taxon>
        <taxon>Actinomycetes</taxon>
        <taxon>Micrococcales</taxon>
        <taxon>Microbacteriaceae</taxon>
        <taxon>Agreia</taxon>
    </lineage>
</organism>
<gene>
    <name evidence="9" type="ORF">SAMN06295879_1111</name>
</gene>
<dbReference type="Proteomes" id="UP000189735">
    <property type="component" value="Unassembled WGS sequence"/>
</dbReference>
<proteinExistence type="inferred from homology"/>
<feature type="transmembrane region" description="Helical" evidence="8">
    <location>
        <begin position="37"/>
        <end position="61"/>
    </location>
</feature>
<dbReference type="InterPro" id="IPR018584">
    <property type="entry name" value="GT87"/>
</dbReference>
<feature type="transmembrane region" description="Helical" evidence="8">
    <location>
        <begin position="111"/>
        <end position="130"/>
    </location>
</feature>
<evidence type="ECO:0000256" key="6">
    <source>
        <dbReference type="ARBA" id="ARBA00023136"/>
    </source>
</evidence>
<dbReference type="RefSeq" id="WP_176141225.1">
    <property type="nucleotide sequence ID" value="NZ_FUYG01000003.1"/>
</dbReference>
<evidence type="ECO:0000256" key="4">
    <source>
        <dbReference type="ARBA" id="ARBA00022692"/>
    </source>
</evidence>
<feature type="transmembrane region" description="Helical" evidence="8">
    <location>
        <begin position="142"/>
        <end position="175"/>
    </location>
</feature>
<feature type="transmembrane region" description="Helical" evidence="8">
    <location>
        <begin position="213"/>
        <end position="237"/>
    </location>
</feature>
<evidence type="ECO:0000313" key="10">
    <source>
        <dbReference type="Proteomes" id="UP000189735"/>
    </source>
</evidence>
<name>A0A1T4XHC2_9MICO</name>
<sequence length="448" mass="48908">MATTELTAPSIARQTLYDRFVRPAIPESEVFEKPRTLVWGFVGLHIVYFLGLLPNILAGTVEGDLPLYRRWAVAAETFGQWPGIHFEWVYPIGAILPISISNIAGPQFYQLLWFVLIAALNAASIVALSNRGRSRRGILASWWWLGILTLLSPVALLRLEGITAPLVIIALVMIARRPIVASALLALATWIKVWPAAIFLAILGAFPRRRIAIATGAVFSVGVAVIVWAMGGLQYLLGFAQMQTSRGLQLEAPVTTPWLWLAIFDRPGSHIVNNTAIATREVVGPYDHIAVALMTPAMALAVVGVLALVVWAKHRGADTQKLLLVASLALATTIVVFNKVGSPQYMLWLAPIIAVGITQGWRAWRVPALLMVAISVLTTFVFPILYMQLIAGHPGVAMLLTGRNLLLVVLLGWAVRELIYLGARAAGAEPRFERRARLREERSAGIAV</sequence>
<evidence type="ECO:0000256" key="3">
    <source>
        <dbReference type="ARBA" id="ARBA00022679"/>
    </source>
</evidence>
<evidence type="ECO:0000256" key="8">
    <source>
        <dbReference type="SAM" id="Phobius"/>
    </source>
</evidence>
<protein>
    <recommendedName>
        <fullName evidence="11">DUF2029 domain-containing protein</fullName>
    </recommendedName>
</protein>
<keyword evidence="6 8" id="KW-0472">Membrane</keyword>
<evidence type="ECO:0008006" key="11">
    <source>
        <dbReference type="Google" id="ProtNLM"/>
    </source>
</evidence>
<evidence type="ECO:0000256" key="1">
    <source>
        <dbReference type="ARBA" id="ARBA00004651"/>
    </source>
</evidence>
<dbReference type="EMBL" id="FUYG01000003">
    <property type="protein sequence ID" value="SKA88837.1"/>
    <property type="molecule type" value="Genomic_DNA"/>
</dbReference>
<dbReference type="AlphaFoldDB" id="A0A1T4XHC2"/>
<feature type="transmembrane region" description="Helical" evidence="8">
    <location>
        <begin position="322"/>
        <end position="339"/>
    </location>
</feature>
<evidence type="ECO:0000313" key="9">
    <source>
        <dbReference type="EMBL" id="SKA88837.1"/>
    </source>
</evidence>
<keyword evidence="2" id="KW-1003">Cell membrane</keyword>
<dbReference type="GO" id="GO:0005886">
    <property type="term" value="C:plasma membrane"/>
    <property type="evidence" value="ECO:0007669"/>
    <property type="project" value="UniProtKB-SubCell"/>
</dbReference>
<comment type="subcellular location">
    <subcellularLocation>
        <location evidence="1">Cell membrane</location>
        <topology evidence="1">Multi-pass membrane protein</topology>
    </subcellularLocation>
</comment>
<evidence type="ECO:0000256" key="2">
    <source>
        <dbReference type="ARBA" id="ARBA00022475"/>
    </source>
</evidence>
<feature type="transmembrane region" description="Helical" evidence="8">
    <location>
        <begin position="289"/>
        <end position="310"/>
    </location>
</feature>
<accession>A0A1T4XHC2</accession>
<feature type="transmembrane region" description="Helical" evidence="8">
    <location>
        <begin position="345"/>
        <end position="361"/>
    </location>
</feature>
<evidence type="ECO:0000256" key="7">
    <source>
        <dbReference type="ARBA" id="ARBA00024033"/>
    </source>
</evidence>
<keyword evidence="4 8" id="KW-0812">Transmembrane</keyword>
<evidence type="ECO:0000256" key="5">
    <source>
        <dbReference type="ARBA" id="ARBA00022989"/>
    </source>
</evidence>
<keyword evidence="5 8" id="KW-1133">Transmembrane helix</keyword>
<dbReference type="Pfam" id="PF09594">
    <property type="entry name" value="GT87"/>
    <property type="match status" value="1"/>
</dbReference>
<keyword evidence="3" id="KW-0808">Transferase</keyword>
<feature type="transmembrane region" description="Helical" evidence="8">
    <location>
        <begin position="368"/>
        <end position="389"/>
    </location>
</feature>
<comment type="similarity">
    <text evidence="7">Belongs to the glycosyltransferase 87 family.</text>
</comment>
<reference evidence="10" key="1">
    <citation type="submission" date="2017-02" db="EMBL/GenBank/DDBJ databases">
        <authorList>
            <person name="Varghese N."/>
            <person name="Submissions S."/>
        </authorList>
    </citation>
    <scope>NUCLEOTIDE SEQUENCE [LARGE SCALE GENOMIC DNA]</scope>
    <source>
        <strain evidence="10">VKM Ac-2052</strain>
    </source>
</reference>
<dbReference type="GO" id="GO:0016758">
    <property type="term" value="F:hexosyltransferase activity"/>
    <property type="evidence" value="ECO:0007669"/>
    <property type="project" value="InterPro"/>
</dbReference>
<feature type="transmembrane region" description="Helical" evidence="8">
    <location>
        <begin position="181"/>
        <end position="206"/>
    </location>
</feature>